<feature type="signal peptide" evidence="6">
    <location>
        <begin position="1"/>
        <end position="18"/>
    </location>
</feature>
<name>A0A9P9RET0_FUSSL</name>
<keyword evidence="2 3" id="KW-0040">ANK repeat</keyword>
<keyword evidence="8" id="KW-1185">Reference proteome</keyword>
<dbReference type="Gene3D" id="1.25.40.20">
    <property type="entry name" value="Ankyrin repeat-containing domain"/>
    <property type="match status" value="1"/>
</dbReference>
<feature type="transmembrane region" description="Helical" evidence="5">
    <location>
        <begin position="60"/>
        <end position="82"/>
    </location>
</feature>
<keyword evidence="5" id="KW-1133">Transmembrane helix</keyword>
<dbReference type="Pfam" id="PF12796">
    <property type="entry name" value="Ank_2"/>
    <property type="match status" value="1"/>
</dbReference>
<dbReference type="InterPro" id="IPR002110">
    <property type="entry name" value="Ankyrin_rpt"/>
</dbReference>
<protein>
    <recommendedName>
        <fullName evidence="9">Ankyrin repeat protein</fullName>
    </recommendedName>
</protein>
<feature type="repeat" description="ANK" evidence="3">
    <location>
        <begin position="1085"/>
        <end position="1109"/>
    </location>
</feature>
<dbReference type="SMART" id="SM00248">
    <property type="entry name" value="ANK"/>
    <property type="match status" value="3"/>
</dbReference>
<dbReference type="PROSITE" id="PS50088">
    <property type="entry name" value="ANK_REPEAT"/>
    <property type="match status" value="2"/>
</dbReference>
<evidence type="ECO:0000256" key="2">
    <source>
        <dbReference type="ARBA" id="ARBA00023043"/>
    </source>
</evidence>
<keyword evidence="1" id="KW-0677">Repeat</keyword>
<sequence length="1213" mass="135473">MVPRLLYIFWAFISGARADDDDGLSDFSNDLATDLAPLLVLFGDAMTKQYLSESTSFLDYLIFAMGPIGILTAMVSTIRVCGHSSLRAFIGKSQEGEGTIEAELCSSTNRDVCELFNRGGIARVLGRPNVLELVYTPQEGTEGPRSLIDPDDFTLDLSRDYFVRASEFGSSTGWKRIKGTVLERSTKEQVLAEELAPSPNLSLNVGIFKRAKWVSIAISVVGIFLQTGVLALAGVGVWFLGWNLNGGRTPASKNYAPVMFIAGTVLMCLGMWSCAYLIGQTTREVRFRRCDPNSTDTTSEDSSSVATGAWSSSSQSSSTGISYGPVRRRTRPQEALTQDAKSRLFWLQPGPQVIGDQSFDPFGYVEDPANPVQVWTSSRKEFNDAFELRTYFAVLAVLIGYVAQFIGLRGMKAWVSLAQLGVCVTMSILRGCLRMNRLDKGSNQLADRLDIVSGYELDWLSRQIVPQELEWTMNTRCAKRFRSSRRTRTHRTQGSGDDSSSYEYRPPQASMNSRSMEGDEFSLHRLVAIRKRLARLTGQASSYEVLASGCQRWKDESVKVRSKARQVSAAICQVAEKHLPKSARLQRLERGRISIPMVAYNKHMDEHRRTELGVNLHLSLEGGRPVWKLDPVEVEALLGLWMWELVDDSLLNDDCLASRERLDLIPVSRIVSLTPNHENSDDDAANIHAEMSFWSLSSLNLSQQHLRLEGQPWYSVKSLWAATIERPSIDMHFYRVQPGVTPGATPGVPLGRYCGWNAVQGDLQPGYRGVFRAVISQLGSNEGSLLNVVSQDFLTTLLVSLSRYMTIDQTKVVVKGGRAHLENPTVNDLVDAFSENGLGSRETALLCIIPALRERLLLSAPQDLLDAIINTRWESLRSPDPIRCLKWNCALFSPLDGKERRVFAQALRAVGEFYRTSFRNSRLGIKSYPFVSDGLVVWMHRTYSGRAQGDPVVKEILECYWAIAQKLAHIPRMKAYTMQGENEKKEAHSRLLEALKDGDRTETLYRLCLVGAEAFRSDTLQPALPLAVRNDWTEVAKDILDLQADLSSRDENGRSAVSYAAELGFQHHLKTLNERGANLDQPDDKQRTPLYYASDNGHKGIVKLLVSHGTVDIHRTDKEGHNALWAASRRGYKAIMEDLLKRGVSPDCRKGEYEQAPFFLASSHGYTALALDMVDRMSKWEDAETGRELLAVAETRGYTELIDKLRGKVTNFS</sequence>
<organism evidence="7 8">
    <name type="scientific">Fusarium solani</name>
    <name type="common">Filamentous fungus</name>
    <dbReference type="NCBI Taxonomy" id="169388"/>
    <lineage>
        <taxon>Eukaryota</taxon>
        <taxon>Fungi</taxon>
        <taxon>Dikarya</taxon>
        <taxon>Ascomycota</taxon>
        <taxon>Pezizomycotina</taxon>
        <taxon>Sordariomycetes</taxon>
        <taxon>Hypocreomycetidae</taxon>
        <taxon>Hypocreales</taxon>
        <taxon>Nectriaceae</taxon>
        <taxon>Fusarium</taxon>
        <taxon>Fusarium solani species complex</taxon>
    </lineage>
</organism>
<dbReference type="InterPro" id="IPR036770">
    <property type="entry name" value="Ankyrin_rpt-contain_sf"/>
</dbReference>
<gene>
    <name evidence="7" type="ORF">B0J15DRAFT_558327</name>
</gene>
<keyword evidence="6" id="KW-0732">Signal</keyword>
<feature type="repeat" description="ANK" evidence="3">
    <location>
        <begin position="1052"/>
        <end position="1084"/>
    </location>
</feature>
<feature type="compositionally biased region" description="Low complexity" evidence="4">
    <location>
        <begin position="294"/>
        <end position="322"/>
    </location>
</feature>
<dbReference type="SUPFAM" id="SSF48403">
    <property type="entry name" value="Ankyrin repeat"/>
    <property type="match status" value="1"/>
</dbReference>
<feature type="compositionally biased region" description="Basic residues" evidence="4">
    <location>
        <begin position="482"/>
        <end position="491"/>
    </location>
</feature>
<feature type="region of interest" description="Disordered" evidence="4">
    <location>
        <begin position="290"/>
        <end position="332"/>
    </location>
</feature>
<dbReference type="EMBL" id="JAGTJS010000001">
    <property type="protein sequence ID" value="KAH7276174.1"/>
    <property type="molecule type" value="Genomic_DNA"/>
</dbReference>
<proteinExistence type="predicted"/>
<evidence type="ECO:0000256" key="6">
    <source>
        <dbReference type="SAM" id="SignalP"/>
    </source>
</evidence>
<dbReference type="AlphaFoldDB" id="A0A9P9RET0"/>
<dbReference type="OrthoDB" id="7464126at2759"/>
<dbReference type="Proteomes" id="UP000736672">
    <property type="component" value="Unassembled WGS sequence"/>
</dbReference>
<feature type="transmembrane region" description="Helical" evidence="5">
    <location>
        <begin position="259"/>
        <end position="279"/>
    </location>
</feature>
<evidence type="ECO:0000313" key="7">
    <source>
        <dbReference type="EMBL" id="KAH7276174.1"/>
    </source>
</evidence>
<reference evidence="7" key="1">
    <citation type="journal article" date="2021" name="Nat. Commun.">
        <title>Genetic determinants of endophytism in the Arabidopsis root mycobiome.</title>
        <authorList>
            <person name="Mesny F."/>
            <person name="Miyauchi S."/>
            <person name="Thiergart T."/>
            <person name="Pickel B."/>
            <person name="Atanasova L."/>
            <person name="Karlsson M."/>
            <person name="Huettel B."/>
            <person name="Barry K.W."/>
            <person name="Haridas S."/>
            <person name="Chen C."/>
            <person name="Bauer D."/>
            <person name="Andreopoulos W."/>
            <person name="Pangilinan J."/>
            <person name="LaButti K."/>
            <person name="Riley R."/>
            <person name="Lipzen A."/>
            <person name="Clum A."/>
            <person name="Drula E."/>
            <person name="Henrissat B."/>
            <person name="Kohler A."/>
            <person name="Grigoriev I.V."/>
            <person name="Martin F.M."/>
            <person name="Hacquard S."/>
        </authorList>
    </citation>
    <scope>NUCLEOTIDE SEQUENCE</scope>
    <source>
        <strain evidence="7">FSSC 5 MPI-SDFR-AT-0091</strain>
    </source>
</reference>
<evidence type="ECO:0000256" key="4">
    <source>
        <dbReference type="SAM" id="MobiDB-lite"/>
    </source>
</evidence>
<keyword evidence="5" id="KW-0812">Transmembrane</keyword>
<feature type="transmembrane region" description="Helical" evidence="5">
    <location>
        <begin position="213"/>
        <end position="239"/>
    </location>
</feature>
<accession>A0A9P9RET0</accession>
<evidence type="ECO:0000313" key="8">
    <source>
        <dbReference type="Proteomes" id="UP000736672"/>
    </source>
</evidence>
<evidence type="ECO:0000256" key="1">
    <source>
        <dbReference type="ARBA" id="ARBA00022737"/>
    </source>
</evidence>
<evidence type="ECO:0008006" key="9">
    <source>
        <dbReference type="Google" id="ProtNLM"/>
    </source>
</evidence>
<comment type="caution">
    <text evidence="7">The sequence shown here is derived from an EMBL/GenBank/DDBJ whole genome shotgun (WGS) entry which is preliminary data.</text>
</comment>
<feature type="transmembrane region" description="Helical" evidence="5">
    <location>
        <begin position="388"/>
        <end position="407"/>
    </location>
</feature>
<evidence type="ECO:0000256" key="3">
    <source>
        <dbReference type="PROSITE-ProRule" id="PRU00023"/>
    </source>
</evidence>
<feature type="region of interest" description="Disordered" evidence="4">
    <location>
        <begin position="482"/>
        <end position="516"/>
    </location>
</feature>
<keyword evidence="5" id="KW-0472">Membrane</keyword>
<feature type="chain" id="PRO_5040153809" description="Ankyrin repeat protein" evidence="6">
    <location>
        <begin position="19"/>
        <end position="1213"/>
    </location>
</feature>
<evidence type="ECO:0000256" key="5">
    <source>
        <dbReference type="SAM" id="Phobius"/>
    </source>
</evidence>
<dbReference type="PANTHER" id="PTHR24198:SF165">
    <property type="entry name" value="ANKYRIN REPEAT-CONTAINING PROTEIN-RELATED"/>
    <property type="match status" value="1"/>
</dbReference>
<dbReference type="PANTHER" id="PTHR24198">
    <property type="entry name" value="ANKYRIN REPEAT AND PROTEIN KINASE DOMAIN-CONTAINING PROTEIN"/>
    <property type="match status" value="1"/>
</dbReference>
<feature type="compositionally biased region" description="Polar residues" evidence="4">
    <location>
        <begin position="493"/>
        <end position="502"/>
    </location>
</feature>
<dbReference type="PROSITE" id="PS50297">
    <property type="entry name" value="ANK_REP_REGION"/>
    <property type="match status" value="1"/>
</dbReference>